<dbReference type="InterPro" id="IPR000700">
    <property type="entry name" value="PAS-assoc_C"/>
</dbReference>
<dbReference type="SUPFAM" id="SSF55785">
    <property type="entry name" value="PYP-like sensor domain (PAS domain)"/>
    <property type="match status" value="2"/>
</dbReference>
<dbReference type="PANTHER" id="PTHR44757">
    <property type="entry name" value="DIGUANYLATE CYCLASE DGCP"/>
    <property type="match status" value="1"/>
</dbReference>
<dbReference type="PANTHER" id="PTHR44757:SF2">
    <property type="entry name" value="BIOFILM ARCHITECTURE MAINTENANCE PROTEIN MBAA"/>
    <property type="match status" value="1"/>
</dbReference>
<dbReference type="InterPro" id="IPR011006">
    <property type="entry name" value="CheY-like_superfamily"/>
</dbReference>
<dbReference type="Gene3D" id="3.30.450.20">
    <property type="entry name" value="PAS domain"/>
    <property type="match status" value="2"/>
</dbReference>
<feature type="domain" description="Response regulatory" evidence="2">
    <location>
        <begin position="1"/>
        <end position="71"/>
    </location>
</feature>
<evidence type="ECO:0000259" key="3">
    <source>
        <dbReference type="PROSITE" id="PS50113"/>
    </source>
</evidence>
<evidence type="ECO:0000256" key="1">
    <source>
        <dbReference type="SAM" id="Coils"/>
    </source>
</evidence>
<evidence type="ECO:0000259" key="2">
    <source>
        <dbReference type="PROSITE" id="PS50110"/>
    </source>
</evidence>
<dbReference type="AlphaFoldDB" id="X0SV67"/>
<feature type="coiled-coil region" evidence="1">
    <location>
        <begin position="229"/>
        <end position="256"/>
    </location>
</feature>
<dbReference type="CDD" id="cd00130">
    <property type="entry name" value="PAS"/>
    <property type="match status" value="1"/>
</dbReference>
<dbReference type="InterPro" id="IPR001789">
    <property type="entry name" value="Sig_transdc_resp-reg_receiver"/>
</dbReference>
<reference evidence="4" key="1">
    <citation type="journal article" date="2014" name="Front. Microbiol.">
        <title>High frequency of phylogenetically diverse reductive dehalogenase-homologous genes in deep subseafloor sedimentary metagenomes.</title>
        <authorList>
            <person name="Kawai M."/>
            <person name="Futagami T."/>
            <person name="Toyoda A."/>
            <person name="Takaki Y."/>
            <person name="Nishi S."/>
            <person name="Hori S."/>
            <person name="Arai W."/>
            <person name="Tsubouchi T."/>
            <person name="Morono Y."/>
            <person name="Uchiyama I."/>
            <person name="Ito T."/>
            <person name="Fujiyama A."/>
            <person name="Inagaki F."/>
            <person name="Takami H."/>
        </authorList>
    </citation>
    <scope>NUCLEOTIDE SEQUENCE</scope>
    <source>
        <strain evidence="4">Expedition CK06-06</strain>
    </source>
</reference>
<dbReference type="GO" id="GO:0000155">
    <property type="term" value="F:phosphorelay sensor kinase activity"/>
    <property type="evidence" value="ECO:0007669"/>
    <property type="project" value="InterPro"/>
</dbReference>
<feature type="non-terminal residue" evidence="4">
    <location>
        <position position="1"/>
    </location>
</feature>
<dbReference type="InterPro" id="IPR052155">
    <property type="entry name" value="Biofilm_reg_signaling"/>
</dbReference>
<evidence type="ECO:0008006" key="5">
    <source>
        <dbReference type="Google" id="ProtNLM"/>
    </source>
</evidence>
<feature type="non-terminal residue" evidence="4">
    <location>
        <position position="502"/>
    </location>
</feature>
<dbReference type="InterPro" id="IPR036890">
    <property type="entry name" value="HATPase_C_sf"/>
</dbReference>
<evidence type="ECO:0000313" key="4">
    <source>
        <dbReference type="EMBL" id="GAF85073.1"/>
    </source>
</evidence>
<dbReference type="SUPFAM" id="SSF55874">
    <property type="entry name" value="ATPase domain of HSP90 chaperone/DNA topoisomerase II/histidine kinase"/>
    <property type="match status" value="1"/>
</dbReference>
<dbReference type="InterPro" id="IPR000014">
    <property type="entry name" value="PAS"/>
</dbReference>
<dbReference type="InterPro" id="IPR013656">
    <property type="entry name" value="PAS_4"/>
</dbReference>
<dbReference type="NCBIfam" id="TIGR00229">
    <property type="entry name" value="sensory_box"/>
    <property type="match status" value="1"/>
</dbReference>
<comment type="caution">
    <text evidence="4">The sequence shown here is derived from an EMBL/GenBank/DDBJ whole genome shotgun (WGS) entry which is preliminary data.</text>
</comment>
<feature type="domain" description="PAC" evidence="3">
    <location>
        <begin position="315"/>
        <end position="367"/>
    </location>
</feature>
<dbReference type="SUPFAM" id="SSF47384">
    <property type="entry name" value="Homodimeric domain of signal transducing histidine kinase"/>
    <property type="match status" value="1"/>
</dbReference>
<gene>
    <name evidence="4" type="ORF">S01H1_04601</name>
</gene>
<dbReference type="Gene3D" id="3.30.565.10">
    <property type="entry name" value="Histidine kinase-like ATPase, C-terminal domain"/>
    <property type="match status" value="1"/>
</dbReference>
<dbReference type="InterPro" id="IPR035965">
    <property type="entry name" value="PAS-like_dom_sf"/>
</dbReference>
<protein>
    <recommendedName>
        <fullName evidence="5">Histidine kinase</fullName>
    </recommendedName>
</protein>
<dbReference type="EMBL" id="BARS01002421">
    <property type="protein sequence ID" value="GAF85073.1"/>
    <property type="molecule type" value="Genomic_DNA"/>
</dbReference>
<dbReference type="SUPFAM" id="SSF52172">
    <property type="entry name" value="CheY-like"/>
    <property type="match status" value="1"/>
</dbReference>
<name>X0SV67_9ZZZZ</name>
<organism evidence="4">
    <name type="scientific">marine sediment metagenome</name>
    <dbReference type="NCBI Taxonomy" id="412755"/>
    <lineage>
        <taxon>unclassified sequences</taxon>
        <taxon>metagenomes</taxon>
        <taxon>ecological metagenomes</taxon>
    </lineage>
</organism>
<feature type="domain" description="PAC" evidence="3">
    <location>
        <begin position="193"/>
        <end position="245"/>
    </location>
</feature>
<dbReference type="Gene3D" id="3.40.50.2300">
    <property type="match status" value="1"/>
</dbReference>
<dbReference type="Pfam" id="PF08448">
    <property type="entry name" value="PAS_4"/>
    <property type="match status" value="2"/>
</dbReference>
<dbReference type="PROSITE" id="PS50113">
    <property type="entry name" value="PAC"/>
    <property type="match status" value="2"/>
</dbReference>
<accession>X0SV67</accession>
<dbReference type="Pfam" id="PF00072">
    <property type="entry name" value="Response_reg"/>
    <property type="match status" value="1"/>
</dbReference>
<proteinExistence type="predicted"/>
<sequence>RIRPSDIKMPGMDGIELLQKIKHASPDTEVIMITGHGDMDLAIKSLKYQAIDFVTKPINDDVLEIALNRAHERIRMRQQLREYTENLEELVLQKSAKLIEVERQVAVGQAVEGLSSAMRNIAGDLEGGLTYFNEMPCFVSVHNSKLKIVAVNPLYKERLGDKVGRNSWDVYTVKTGARFRCPAEQTFKTGKGQRTKATVKTSSGDKAPVIVHTAPIRNQDGDVELVVEISADITEVKRLREELRRTQQRYQQLFDEVPCYISVQDRQFRLTATNRRFKEDFDLESGAFCYEAYKHRDEPCPNCPVAKTFEDGQSHQTEMVVTSKAGEQYNVLIWTAPLRNTVGEISHVMEMSTNITQIRQLQDHLSSLGLKISSISHGIKSLLAGLDGGMYLLDTGFEKEKPERIKEGWDGLKTIISRIRKLVHNILFFAKERELKWDRVDVLNFVDDVAATVEPKIKAKGIEFVCNFDSALGEFEIDAGVVRLALINILENALDGCIEDEA</sequence>
<keyword evidence="1" id="KW-0175">Coiled coil</keyword>
<dbReference type="InterPro" id="IPR036097">
    <property type="entry name" value="HisK_dim/P_sf"/>
</dbReference>
<dbReference type="PROSITE" id="PS50110">
    <property type="entry name" value="RESPONSE_REGULATORY"/>
    <property type="match status" value="1"/>
</dbReference>